<evidence type="ECO:0000259" key="2">
    <source>
        <dbReference type="Pfam" id="PF00561"/>
    </source>
</evidence>
<feature type="compositionally biased region" description="Basic residues" evidence="1">
    <location>
        <begin position="14"/>
        <end position="24"/>
    </location>
</feature>
<dbReference type="OrthoDB" id="6431331at2759"/>
<dbReference type="InterPro" id="IPR000073">
    <property type="entry name" value="AB_hydrolase_1"/>
</dbReference>
<dbReference type="Proteomes" id="UP000198341">
    <property type="component" value="Chromosome 17"/>
</dbReference>
<dbReference type="InterPro" id="IPR029058">
    <property type="entry name" value="AB_hydrolase_fold"/>
</dbReference>
<reference evidence="3 4" key="1">
    <citation type="submission" date="2011-10" db="EMBL/GenBank/DDBJ databases">
        <authorList>
            <person name="Genoscope - CEA"/>
        </authorList>
    </citation>
    <scope>NUCLEOTIDE SEQUENCE [LARGE SCALE GENOMIC DNA]</scope>
    <source>
        <strain evidence="3 4">RCC 1105</strain>
    </source>
</reference>
<name>K8ER29_9CHLO</name>
<accession>K8ER29</accession>
<dbReference type="InterPro" id="IPR050228">
    <property type="entry name" value="Carboxylesterase_BioH"/>
</dbReference>
<dbReference type="eggNOG" id="KOG1454">
    <property type="taxonomic scope" value="Eukaryota"/>
</dbReference>
<organism evidence="3 4">
    <name type="scientific">Bathycoccus prasinos</name>
    <dbReference type="NCBI Taxonomy" id="41875"/>
    <lineage>
        <taxon>Eukaryota</taxon>
        <taxon>Viridiplantae</taxon>
        <taxon>Chlorophyta</taxon>
        <taxon>Mamiellophyceae</taxon>
        <taxon>Mamiellales</taxon>
        <taxon>Bathycoccaceae</taxon>
        <taxon>Bathycoccus</taxon>
    </lineage>
</organism>
<dbReference type="GO" id="GO:0003824">
    <property type="term" value="F:catalytic activity"/>
    <property type="evidence" value="ECO:0007669"/>
    <property type="project" value="InterPro"/>
</dbReference>
<dbReference type="PRINTS" id="PR00412">
    <property type="entry name" value="EPOXHYDRLASE"/>
</dbReference>
<proteinExistence type="predicted"/>
<keyword evidence="4" id="KW-1185">Reference proteome</keyword>
<dbReference type="PANTHER" id="PTHR43194">
    <property type="entry name" value="HYDROLASE ALPHA/BETA FOLD FAMILY"/>
    <property type="match status" value="1"/>
</dbReference>
<protein>
    <recommendedName>
        <fullName evidence="2">AB hydrolase-1 domain-containing protein</fullName>
    </recommendedName>
</protein>
<evidence type="ECO:0000313" key="3">
    <source>
        <dbReference type="EMBL" id="CCO20384.1"/>
    </source>
</evidence>
<dbReference type="PANTHER" id="PTHR43194:SF2">
    <property type="entry name" value="PEROXISOMAL MEMBRANE PROTEIN LPX1"/>
    <property type="match status" value="1"/>
</dbReference>
<dbReference type="GeneID" id="19011091"/>
<feature type="region of interest" description="Disordered" evidence="1">
    <location>
        <begin position="1"/>
        <end position="31"/>
    </location>
</feature>
<dbReference type="Pfam" id="PF00561">
    <property type="entry name" value="Abhydrolase_1"/>
    <property type="match status" value="1"/>
</dbReference>
<gene>
    <name evidence="3" type="ordered locus">Bathy17g01800</name>
</gene>
<dbReference type="Gene3D" id="3.40.50.1820">
    <property type="entry name" value="alpha/beta hydrolase"/>
    <property type="match status" value="1"/>
</dbReference>
<evidence type="ECO:0000256" key="1">
    <source>
        <dbReference type="SAM" id="MobiDB-lite"/>
    </source>
</evidence>
<evidence type="ECO:0000313" key="4">
    <source>
        <dbReference type="Proteomes" id="UP000198341"/>
    </source>
</evidence>
<feature type="domain" description="AB hydrolase-1" evidence="2">
    <location>
        <begin position="99"/>
        <end position="336"/>
    </location>
</feature>
<dbReference type="PRINTS" id="PR00111">
    <property type="entry name" value="ABHYDROLASE"/>
</dbReference>
<dbReference type="InterPro" id="IPR000639">
    <property type="entry name" value="Epox_hydrolase-like"/>
</dbReference>
<dbReference type="SUPFAM" id="SSF53474">
    <property type="entry name" value="alpha/beta-Hydrolases"/>
    <property type="match status" value="1"/>
</dbReference>
<dbReference type="KEGG" id="bpg:Bathy17g01800"/>
<dbReference type="RefSeq" id="XP_007508280.1">
    <property type="nucleotide sequence ID" value="XM_007508218.1"/>
</dbReference>
<dbReference type="AlphaFoldDB" id="K8ER29"/>
<dbReference type="STRING" id="41875.K8ER29"/>
<dbReference type="EMBL" id="FO082262">
    <property type="protein sequence ID" value="CCO20384.1"/>
    <property type="molecule type" value="Genomic_DNA"/>
</dbReference>
<sequence length="374" mass="41571">MTTTRERMLGGVLPRRRTKRRHSTASRGKVAGSFIVRAAEEEDGEEEDKATYKETFDSSTGQMVKTLTQSIEQIDVNGQTWTQRRGSPSGKNKENKKENAVVFIHGLGSRAYTFRQVSVLLQEKGYETFAPDVVGHGDSEKPSSNGGFKYDERSYVEAMETYVEKVANGKQVDLVAQGYVIPQYAILLARKRPDLFRRIILMNMPLDGNHNLAAPLATYAQMFGMGKGKAFDAVSLNYMGNEFAIGGDDMKEYERAYVGSDAENARMAVEMTVANADFKNLKKKVKDAYFQGGMPKTRIVWGVADKYLDQAPMFSWASDARASEKALRKVGHMPQEDFPQVTADAIDEFFTSDLKVGALKSVRGRKVTADDGQG</sequence>